<accession>A0AAN7UQZ5</accession>
<evidence type="ECO:0000313" key="2">
    <source>
        <dbReference type="EMBL" id="KAK5633762.1"/>
    </source>
</evidence>
<evidence type="ECO:0000256" key="1">
    <source>
        <dbReference type="SAM" id="MobiDB-lite"/>
    </source>
</evidence>
<sequence length="213" mass="21594">MWLGTTAGCGVSSGPGSGSCEAAFGSGAGTTGISVTPEISGDVSADARAGSESDARDDARGIGSSTTEGLGFGSLKRERYGIGEELGANLTDFTGKGTGAGTFVAEPRSARSRSRCFRTRDGSPRLIFGSATFRGALKIPFPVTIYLVGAFGKYIGPTAKSSSHTCVLRSVFSNSSVCVLLSTIKAFFGSSKGSTMAVVMTREKDRVGGGGIG</sequence>
<gene>
    <name evidence="2" type="ORF">RRF57_009476</name>
</gene>
<proteinExistence type="predicted"/>
<feature type="region of interest" description="Disordered" evidence="1">
    <location>
        <begin position="35"/>
        <end position="67"/>
    </location>
</feature>
<name>A0AAN7UQZ5_9PEZI</name>
<comment type="caution">
    <text evidence="2">The sequence shown here is derived from an EMBL/GenBank/DDBJ whole genome shotgun (WGS) entry which is preliminary data.</text>
</comment>
<organism evidence="2 3">
    <name type="scientific">Xylaria bambusicola</name>
    <dbReference type="NCBI Taxonomy" id="326684"/>
    <lineage>
        <taxon>Eukaryota</taxon>
        <taxon>Fungi</taxon>
        <taxon>Dikarya</taxon>
        <taxon>Ascomycota</taxon>
        <taxon>Pezizomycotina</taxon>
        <taxon>Sordariomycetes</taxon>
        <taxon>Xylariomycetidae</taxon>
        <taxon>Xylariales</taxon>
        <taxon>Xylariaceae</taxon>
        <taxon>Xylaria</taxon>
    </lineage>
</organism>
<keyword evidence="3" id="KW-1185">Reference proteome</keyword>
<reference evidence="2 3" key="1">
    <citation type="submission" date="2023-10" db="EMBL/GenBank/DDBJ databases">
        <title>Draft genome sequence of Xylaria bambusicola isolate GMP-LS, the root and basal stem rot pathogen of sugarcane in Indonesia.</title>
        <authorList>
            <person name="Selvaraj P."/>
            <person name="Muralishankar V."/>
            <person name="Muruganantham S."/>
            <person name="Sp S."/>
            <person name="Haryani S."/>
            <person name="Lau K.J.X."/>
            <person name="Naqvi N.I."/>
        </authorList>
    </citation>
    <scope>NUCLEOTIDE SEQUENCE [LARGE SCALE GENOMIC DNA]</scope>
    <source>
        <strain evidence="2">GMP-LS</strain>
    </source>
</reference>
<dbReference type="AlphaFoldDB" id="A0AAN7UQZ5"/>
<dbReference type="Proteomes" id="UP001305414">
    <property type="component" value="Unassembled WGS sequence"/>
</dbReference>
<dbReference type="EMBL" id="JAWHQM010000035">
    <property type="protein sequence ID" value="KAK5633762.1"/>
    <property type="molecule type" value="Genomic_DNA"/>
</dbReference>
<feature type="compositionally biased region" description="Basic and acidic residues" evidence="1">
    <location>
        <begin position="49"/>
        <end position="60"/>
    </location>
</feature>
<evidence type="ECO:0000313" key="3">
    <source>
        <dbReference type="Proteomes" id="UP001305414"/>
    </source>
</evidence>
<protein>
    <submittedName>
        <fullName evidence="2">Uncharacterized protein</fullName>
    </submittedName>
</protein>